<keyword evidence="4" id="KW-1185">Reference proteome</keyword>
<sequence>MNLPSPSGDVRGERDFGETASLLGLEVALSSDTVLGYSDYFRTFILEVDACYEGLGDVLSQKHDSGLKAIAYACRYVRPSEEAARSLKLELL</sequence>
<evidence type="ECO:0000313" key="2">
    <source>
        <dbReference type="EMBL" id="KAK3769515.1"/>
    </source>
</evidence>
<accession>A0AAE1DH24</accession>
<dbReference type="SUPFAM" id="SSF56672">
    <property type="entry name" value="DNA/RNA polymerases"/>
    <property type="match status" value="1"/>
</dbReference>
<protein>
    <recommendedName>
        <fullName evidence="1">Reverse transcriptase/retrotransposon-derived protein RNase H-like domain-containing protein</fullName>
    </recommendedName>
</protein>
<dbReference type="AlphaFoldDB" id="A0AAE1DH24"/>
<feature type="domain" description="Reverse transcriptase/retrotransposon-derived protein RNase H-like" evidence="1">
    <location>
        <begin position="25"/>
        <end position="92"/>
    </location>
</feature>
<dbReference type="Proteomes" id="UP001283361">
    <property type="component" value="Unassembled WGS sequence"/>
</dbReference>
<comment type="caution">
    <text evidence="2">The sequence shown here is derived from an EMBL/GenBank/DDBJ whole genome shotgun (WGS) entry which is preliminary data.</text>
</comment>
<dbReference type="InterPro" id="IPR041577">
    <property type="entry name" value="RT_RNaseH_2"/>
</dbReference>
<organism evidence="2 4">
    <name type="scientific">Elysia crispata</name>
    <name type="common">lettuce slug</name>
    <dbReference type="NCBI Taxonomy" id="231223"/>
    <lineage>
        <taxon>Eukaryota</taxon>
        <taxon>Metazoa</taxon>
        <taxon>Spiralia</taxon>
        <taxon>Lophotrochozoa</taxon>
        <taxon>Mollusca</taxon>
        <taxon>Gastropoda</taxon>
        <taxon>Heterobranchia</taxon>
        <taxon>Euthyneura</taxon>
        <taxon>Panpulmonata</taxon>
        <taxon>Sacoglossa</taxon>
        <taxon>Placobranchoidea</taxon>
        <taxon>Plakobranchidae</taxon>
        <taxon>Elysia</taxon>
    </lineage>
</organism>
<reference evidence="2" key="1">
    <citation type="journal article" date="2023" name="G3 (Bethesda)">
        <title>A reference genome for the long-term kleptoplast-retaining sea slug Elysia crispata morphotype clarki.</title>
        <authorList>
            <person name="Eastman K.E."/>
            <person name="Pendleton A.L."/>
            <person name="Shaikh M.A."/>
            <person name="Suttiyut T."/>
            <person name="Ogas R."/>
            <person name="Tomko P."/>
            <person name="Gavelis G."/>
            <person name="Widhalm J.R."/>
            <person name="Wisecaver J.H."/>
        </authorList>
    </citation>
    <scope>NUCLEOTIDE SEQUENCE</scope>
    <source>
        <strain evidence="2">ECLA1</strain>
    </source>
</reference>
<dbReference type="InterPro" id="IPR043502">
    <property type="entry name" value="DNA/RNA_pol_sf"/>
</dbReference>
<evidence type="ECO:0000313" key="4">
    <source>
        <dbReference type="Proteomes" id="UP001283361"/>
    </source>
</evidence>
<dbReference type="EMBL" id="JAWDGP010003907">
    <property type="protein sequence ID" value="KAK3769515.1"/>
    <property type="molecule type" value="Genomic_DNA"/>
</dbReference>
<gene>
    <name evidence="3" type="ORF">RRG08_009156</name>
    <name evidence="2" type="ORF">RRG08_029731</name>
</gene>
<proteinExistence type="predicted"/>
<dbReference type="EMBL" id="JAWDGP010000901">
    <property type="protein sequence ID" value="KAK3796209.1"/>
    <property type="molecule type" value="Genomic_DNA"/>
</dbReference>
<dbReference type="Pfam" id="PF17919">
    <property type="entry name" value="RT_RNaseH_2"/>
    <property type="match status" value="1"/>
</dbReference>
<name>A0AAE1DH24_9GAST</name>
<evidence type="ECO:0000313" key="3">
    <source>
        <dbReference type="EMBL" id="KAK3796209.1"/>
    </source>
</evidence>
<evidence type="ECO:0000259" key="1">
    <source>
        <dbReference type="Pfam" id="PF17919"/>
    </source>
</evidence>